<dbReference type="HOGENOM" id="CLU_083598_1_0_10"/>
<accession>F0R3J3</accession>
<dbReference type="STRING" id="667015.Bacsa_2069"/>
<dbReference type="SUPFAM" id="SSF53335">
    <property type="entry name" value="S-adenosyl-L-methionine-dependent methyltransferases"/>
    <property type="match status" value="1"/>
</dbReference>
<dbReference type="OrthoDB" id="5464618at2"/>
<dbReference type="AlphaFoldDB" id="F0R3J3"/>
<dbReference type="InterPro" id="IPR029063">
    <property type="entry name" value="SAM-dependent_MTases_sf"/>
</dbReference>
<evidence type="ECO:0008006" key="3">
    <source>
        <dbReference type="Google" id="ProtNLM"/>
    </source>
</evidence>
<evidence type="ECO:0000313" key="2">
    <source>
        <dbReference type="Proteomes" id="UP000007486"/>
    </source>
</evidence>
<evidence type="ECO:0000313" key="1">
    <source>
        <dbReference type="EMBL" id="ADY36625.1"/>
    </source>
</evidence>
<dbReference type="eggNOG" id="COG4122">
    <property type="taxonomic scope" value="Bacteria"/>
</dbReference>
<dbReference type="EMBL" id="CP002530">
    <property type="protein sequence ID" value="ADY36625.1"/>
    <property type="molecule type" value="Genomic_DNA"/>
</dbReference>
<sequence length="228" mass="26961">MIRRDLFLRIANWCMRFRHRRGYGVHSPSDFFLITFVVYEDMPYYPFLSLHYLREDLEYLPHYREKTDKFLFRLANYWQPASMLEIGTGSGLQARYLAEAKRAPLLTLDDGQAKPEVAKFLSGCKNVAYEGGNILRLLDEALAGREYPELVHIGHTPYYKEAFERLLPQVTERTCMIIGSPYATREKKQWWKRVIADPRTGVTFDLYDVGLVFFDKKRVKEHRIVNFF</sequence>
<proteinExistence type="predicted"/>
<reference evidence="1 2" key="1">
    <citation type="journal article" date="2011" name="Stand. Genomic Sci.">
        <title>Complete genome sequence of Bacteroides salanitronis type strain (BL78).</title>
        <authorList>
            <person name="Gronow S."/>
            <person name="Held B."/>
            <person name="Lucas S."/>
            <person name="Lapidus A."/>
            <person name="Del Rio T.G."/>
            <person name="Nolan M."/>
            <person name="Tice H."/>
            <person name="Deshpande S."/>
            <person name="Cheng J.F."/>
            <person name="Pitluck S."/>
            <person name="Liolios K."/>
            <person name="Pagani I."/>
            <person name="Ivanova N."/>
            <person name="Mavromatis K."/>
            <person name="Pati A."/>
            <person name="Tapia R."/>
            <person name="Han C."/>
            <person name="Goodwin L."/>
            <person name="Chen A."/>
            <person name="Palaniappan K."/>
            <person name="Land M."/>
            <person name="Hauser L."/>
            <person name="Chang Y.J."/>
            <person name="Jeffries C.D."/>
            <person name="Brambilla E.M."/>
            <person name="Rohde M."/>
            <person name="Goker M."/>
            <person name="Detter J.C."/>
            <person name="Woyke T."/>
            <person name="Bristow J."/>
            <person name="Markowitz V."/>
            <person name="Hugenholtz P."/>
            <person name="Kyrpides N.C."/>
            <person name="Klenk H.P."/>
            <person name="Eisen J.A."/>
        </authorList>
    </citation>
    <scope>NUCLEOTIDE SEQUENCE [LARGE SCALE GENOMIC DNA]</scope>
    <source>
        <strain evidence="1 2">DSM 18170</strain>
    </source>
</reference>
<keyword evidence="2" id="KW-1185">Reference proteome</keyword>
<gene>
    <name evidence="1" type="ordered locus">Bacsa_2069</name>
</gene>
<dbReference type="KEGG" id="bsa:Bacsa_2069"/>
<dbReference type="Gene3D" id="3.40.50.150">
    <property type="entry name" value="Vaccinia Virus protein VP39"/>
    <property type="match status" value="1"/>
</dbReference>
<dbReference type="Proteomes" id="UP000007486">
    <property type="component" value="Chromosome"/>
</dbReference>
<protein>
    <recommendedName>
        <fullName evidence="3">Class I SAM-dependent methyltransferase</fullName>
    </recommendedName>
</protein>
<name>F0R3J3_PHOSB</name>
<organism evidence="1 2">
    <name type="scientific">Phocaeicola salanitronis (strain DSM 18170 / JCM 13657 / CCUG 60908 / BL78)</name>
    <name type="common">Bacteroides salanitronis</name>
    <dbReference type="NCBI Taxonomy" id="667015"/>
    <lineage>
        <taxon>Bacteria</taxon>
        <taxon>Pseudomonadati</taxon>
        <taxon>Bacteroidota</taxon>
        <taxon>Bacteroidia</taxon>
        <taxon>Bacteroidales</taxon>
        <taxon>Bacteroidaceae</taxon>
        <taxon>Phocaeicola</taxon>
    </lineage>
</organism>
<dbReference type="RefSeq" id="WP_013618054.1">
    <property type="nucleotide sequence ID" value="NC_015164.1"/>
</dbReference>